<dbReference type="EMBL" id="JAPDFR010000001">
    <property type="protein sequence ID" value="KAK0391822.1"/>
    <property type="molecule type" value="Genomic_DNA"/>
</dbReference>
<comment type="caution">
    <text evidence="3">The sequence shown here is derived from an EMBL/GenBank/DDBJ whole genome shotgun (WGS) entry which is preliminary data.</text>
</comment>
<evidence type="ECO:0000313" key="4">
    <source>
        <dbReference type="Proteomes" id="UP001175261"/>
    </source>
</evidence>
<proteinExistence type="predicted"/>
<dbReference type="InterPro" id="IPR004843">
    <property type="entry name" value="Calcineurin-like_PHP"/>
</dbReference>
<dbReference type="PANTHER" id="PTHR32440">
    <property type="entry name" value="PHOSPHATASE DCR2-RELATED-RELATED"/>
    <property type="match status" value="1"/>
</dbReference>
<dbReference type="GO" id="GO:0005737">
    <property type="term" value="C:cytoplasm"/>
    <property type="evidence" value="ECO:0007669"/>
    <property type="project" value="TreeGrafter"/>
</dbReference>
<keyword evidence="4" id="KW-1185">Reference proteome</keyword>
<dbReference type="InterPro" id="IPR029052">
    <property type="entry name" value="Metallo-depent_PP-like"/>
</dbReference>
<feature type="chain" id="PRO_5041278075" description="Calcineurin-like phosphoesterase domain-containing protein" evidence="1">
    <location>
        <begin position="17"/>
        <end position="416"/>
    </location>
</feature>
<feature type="domain" description="Calcineurin-like phosphoesterase" evidence="2">
    <location>
        <begin position="36"/>
        <end position="306"/>
    </location>
</feature>
<sequence>MMKFTTWAMLATQVAALGKTKRQRPLTFSKDGTFQIAIFEDLHYGEAPGTFGPTQDAHTSKVVSKILEEEDVDFVVINGDSVSRDNLMLNSTGYMNHALAPFVKNKLDWAITFGNHESNKNRRVEDVFAVEQKYPNSRSKSMISGQDAGITNYYLPVYPADCRSGCGCKPELLIWFFDSRGGFNYNQTDAKGNQVHRQTWVHAEVVDWFVTERNRLARQSSTTIPSIAFVHIPVDAFYAVQQGPAGIDPNRHPGLNNAFERSQGAGFCSDGVRNGTCAWGGQDVPFMQALVDTPGLLGVFSGHHHANSWCYKWTAEGLPDYPVQPGPDGLNLCYGQRSGFGGAGDPIRGARQLLLRKDKIANGEMDTWIRLETGEVVGDVSLNATYGEDRYPEVKYRESFCQECFKWADYKPTVPR</sequence>
<evidence type="ECO:0000313" key="3">
    <source>
        <dbReference type="EMBL" id="KAK0391822.1"/>
    </source>
</evidence>
<dbReference type="AlphaFoldDB" id="A0AA39GQR3"/>
<keyword evidence="1" id="KW-0732">Signal</keyword>
<dbReference type="Pfam" id="PF00149">
    <property type="entry name" value="Metallophos"/>
    <property type="match status" value="1"/>
</dbReference>
<name>A0AA39GQR3_SARSR</name>
<protein>
    <recommendedName>
        <fullName evidence="2">Calcineurin-like phosphoesterase domain-containing protein</fullName>
    </recommendedName>
</protein>
<feature type="signal peptide" evidence="1">
    <location>
        <begin position="1"/>
        <end position="16"/>
    </location>
</feature>
<organism evidence="3 4">
    <name type="scientific">Sarocladium strictum</name>
    <name type="common">Black bundle disease fungus</name>
    <name type="synonym">Acremonium strictum</name>
    <dbReference type="NCBI Taxonomy" id="5046"/>
    <lineage>
        <taxon>Eukaryota</taxon>
        <taxon>Fungi</taxon>
        <taxon>Dikarya</taxon>
        <taxon>Ascomycota</taxon>
        <taxon>Pezizomycotina</taxon>
        <taxon>Sordariomycetes</taxon>
        <taxon>Hypocreomycetidae</taxon>
        <taxon>Hypocreales</taxon>
        <taxon>Sarocladiaceae</taxon>
        <taxon>Sarocladium</taxon>
    </lineage>
</organism>
<dbReference type="SUPFAM" id="SSF56300">
    <property type="entry name" value="Metallo-dependent phosphatases"/>
    <property type="match status" value="1"/>
</dbReference>
<evidence type="ECO:0000256" key="1">
    <source>
        <dbReference type="SAM" id="SignalP"/>
    </source>
</evidence>
<gene>
    <name evidence="3" type="ORF">NLU13_1321</name>
</gene>
<accession>A0AA39GQR3</accession>
<dbReference type="GO" id="GO:0016788">
    <property type="term" value="F:hydrolase activity, acting on ester bonds"/>
    <property type="evidence" value="ECO:0007669"/>
    <property type="project" value="TreeGrafter"/>
</dbReference>
<dbReference type="PANTHER" id="PTHR32440:SF11">
    <property type="entry name" value="METALLOPHOSPHOESTERASE DOMAIN-CONTAINING PROTEIN"/>
    <property type="match status" value="1"/>
</dbReference>
<reference evidence="3" key="1">
    <citation type="submission" date="2022-10" db="EMBL/GenBank/DDBJ databases">
        <title>Determination and structural analysis of whole genome sequence of Sarocladium strictum F4-1.</title>
        <authorList>
            <person name="Hu L."/>
            <person name="Jiang Y."/>
        </authorList>
    </citation>
    <scope>NUCLEOTIDE SEQUENCE</scope>
    <source>
        <strain evidence="3">F4-1</strain>
    </source>
</reference>
<dbReference type="Proteomes" id="UP001175261">
    <property type="component" value="Unassembled WGS sequence"/>
</dbReference>
<dbReference type="Gene3D" id="3.60.21.10">
    <property type="match status" value="1"/>
</dbReference>
<dbReference type="CDD" id="cd07383">
    <property type="entry name" value="MPP_Dcr2"/>
    <property type="match status" value="1"/>
</dbReference>
<evidence type="ECO:0000259" key="2">
    <source>
        <dbReference type="Pfam" id="PF00149"/>
    </source>
</evidence>